<gene>
    <name evidence="2" type="ORF">SAMN05192563_102454</name>
</gene>
<dbReference type="RefSeq" id="WP_093642239.1">
    <property type="nucleotide sequence ID" value="NZ_FPBH01000024.1"/>
</dbReference>
<feature type="compositionally biased region" description="Polar residues" evidence="1">
    <location>
        <begin position="77"/>
        <end position="86"/>
    </location>
</feature>
<sequence>MTFSYHGWIVDATPDFSFGLFFAHARLTRSSSDDDVDTEMHIERNLAWFDSEEEAIQCGRQSAIAWINERDDDISGGQATQPFVQRSDSRIDT</sequence>
<dbReference type="AlphaFoldDB" id="A0A1I7EJA5"/>
<evidence type="ECO:0000313" key="2">
    <source>
        <dbReference type="EMBL" id="SFU23984.1"/>
    </source>
</evidence>
<accession>A0A1I7EJA5</accession>
<dbReference type="OrthoDB" id="9114812at2"/>
<protein>
    <submittedName>
        <fullName evidence="2">Uncharacterized protein</fullName>
    </submittedName>
</protein>
<proteinExistence type="predicted"/>
<dbReference type="Proteomes" id="UP000198844">
    <property type="component" value="Unassembled WGS sequence"/>
</dbReference>
<organism evidence="2 3">
    <name type="scientific">Paraburkholderia aspalathi</name>
    <dbReference type="NCBI Taxonomy" id="1324617"/>
    <lineage>
        <taxon>Bacteria</taxon>
        <taxon>Pseudomonadati</taxon>
        <taxon>Pseudomonadota</taxon>
        <taxon>Betaproteobacteria</taxon>
        <taxon>Burkholderiales</taxon>
        <taxon>Burkholderiaceae</taxon>
        <taxon>Paraburkholderia</taxon>
    </lineage>
</organism>
<evidence type="ECO:0000256" key="1">
    <source>
        <dbReference type="SAM" id="MobiDB-lite"/>
    </source>
</evidence>
<reference evidence="2 3" key="1">
    <citation type="submission" date="2016-10" db="EMBL/GenBank/DDBJ databases">
        <authorList>
            <person name="de Groot N.N."/>
        </authorList>
    </citation>
    <scope>NUCLEOTIDE SEQUENCE [LARGE SCALE GENOMIC DNA]</scope>
    <source>
        <strain evidence="2 3">LMG 27731</strain>
    </source>
</reference>
<dbReference type="EMBL" id="FPBH01000024">
    <property type="protein sequence ID" value="SFU23984.1"/>
    <property type="molecule type" value="Genomic_DNA"/>
</dbReference>
<evidence type="ECO:0000313" key="3">
    <source>
        <dbReference type="Proteomes" id="UP000198844"/>
    </source>
</evidence>
<feature type="region of interest" description="Disordered" evidence="1">
    <location>
        <begin position="73"/>
        <end position="93"/>
    </location>
</feature>
<name>A0A1I7EJA5_9BURK</name>